<keyword evidence="1" id="KW-0175">Coiled coil</keyword>
<organism evidence="2">
    <name type="scientific">marine sediment metagenome</name>
    <dbReference type="NCBI Taxonomy" id="412755"/>
    <lineage>
        <taxon>unclassified sequences</taxon>
        <taxon>metagenomes</taxon>
        <taxon>ecological metagenomes</taxon>
    </lineage>
</organism>
<dbReference type="EMBL" id="BARS01015356">
    <property type="protein sequence ID" value="GAF89541.1"/>
    <property type="molecule type" value="Genomic_DNA"/>
</dbReference>
<feature type="coiled-coil region" evidence="1">
    <location>
        <begin position="37"/>
        <end position="71"/>
    </location>
</feature>
<reference evidence="2" key="1">
    <citation type="journal article" date="2014" name="Front. Microbiol.">
        <title>High frequency of phylogenetically diverse reductive dehalogenase-homologous genes in deep subseafloor sedimentary metagenomes.</title>
        <authorList>
            <person name="Kawai M."/>
            <person name="Futagami T."/>
            <person name="Toyoda A."/>
            <person name="Takaki Y."/>
            <person name="Nishi S."/>
            <person name="Hori S."/>
            <person name="Arai W."/>
            <person name="Tsubouchi T."/>
            <person name="Morono Y."/>
            <person name="Uchiyama I."/>
            <person name="Ito T."/>
            <person name="Fujiyama A."/>
            <person name="Inagaki F."/>
            <person name="Takami H."/>
        </authorList>
    </citation>
    <scope>NUCLEOTIDE SEQUENCE</scope>
    <source>
        <strain evidence="2">Expedition CK06-06</strain>
    </source>
</reference>
<comment type="caution">
    <text evidence="2">The sequence shown here is derived from an EMBL/GenBank/DDBJ whole genome shotgun (WGS) entry which is preliminary data.</text>
</comment>
<proteinExistence type="predicted"/>
<sequence>MKTKVPFFLFLFILSFSMFLSAKEKIKLSALNSMERIDRAQELFGSCTAEIKAAKNEVESFQIVIAALDENLKIEKAEISD</sequence>
<gene>
    <name evidence="2" type="ORF">S01H1_25422</name>
</gene>
<accession>X0TQP8</accession>
<feature type="non-terminal residue" evidence="2">
    <location>
        <position position="81"/>
    </location>
</feature>
<dbReference type="AlphaFoldDB" id="X0TQP8"/>
<protein>
    <submittedName>
        <fullName evidence="2">Uncharacterized protein</fullName>
    </submittedName>
</protein>
<name>X0TQP8_9ZZZZ</name>
<evidence type="ECO:0000313" key="2">
    <source>
        <dbReference type="EMBL" id="GAF89541.1"/>
    </source>
</evidence>
<evidence type="ECO:0000256" key="1">
    <source>
        <dbReference type="SAM" id="Coils"/>
    </source>
</evidence>